<dbReference type="Gene3D" id="3.40.30.10">
    <property type="entry name" value="Glutaredoxin"/>
    <property type="match status" value="1"/>
</dbReference>
<keyword evidence="12" id="KW-0472">Membrane</keyword>
<protein>
    <recommendedName>
        <fullName evidence="2">thioredoxin-dependent peroxiredoxin</fullName>
        <ecNumber evidence="2">1.11.1.24</ecNumber>
    </recommendedName>
    <alternativeName>
        <fullName evidence="8">Thioredoxin peroxidase</fullName>
    </alternativeName>
    <alternativeName>
        <fullName evidence="10">Thioredoxin-dependent peroxiredoxin Bcp</fullName>
    </alternativeName>
</protein>
<dbReference type="EC" id="1.11.1.24" evidence="2"/>
<evidence type="ECO:0000313" key="15">
    <source>
        <dbReference type="Proteomes" id="UP000032352"/>
    </source>
</evidence>
<dbReference type="GO" id="GO:0005737">
    <property type="term" value="C:cytoplasm"/>
    <property type="evidence" value="ECO:0007669"/>
    <property type="project" value="TreeGrafter"/>
</dbReference>
<evidence type="ECO:0000256" key="8">
    <source>
        <dbReference type="ARBA" id="ARBA00032824"/>
    </source>
</evidence>
<keyword evidence="5" id="KW-0560">Oxidoreductase</keyword>
<dbReference type="RefSeq" id="WP_053047211.1">
    <property type="nucleotide sequence ID" value="NZ_CP059733.1"/>
</dbReference>
<name>A0AAE9Z4Z8_9GAMM</name>
<dbReference type="SUPFAM" id="SSF52833">
    <property type="entry name" value="Thioredoxin-like"/>
    <property type="match status" value="1"/>
</dbReference>
<evidence type="ECO:0000313" key="14">
    <source>
        <dbReference type="EMBL" id="WDE06185.1"/>
    </source>
</evidence>
<evidence type="ECO:0000256" key="6">
    <source>
        <dbReference type="ARBA" id="ARBA00023157"/>
    </source>
</evidence>
<evidence type="ECO:0000256" key="9">
    <source>
        <dbReference type="ARBA" id="ARBA00038489"/>
    </source>
</evidence>
<accession>A0AAE9Z4Z8</accession>
<dbReference type="EMBL" id="CP059733">
    <property type="protein sequence ID" value="WDE06185.1"/>
    <property type="molecule type" value="Genomic_DNA"/>
</dbReference>
<dbReference type="PANTHER" id="PTHR42801:SF7">
    <property type="entry name" value="SLL1159 PROTEIN"/>
    <property type="match status" value="1"/>
</dbReference>
<evidence type="ECO:0000256" key="2">
    <source>
        <dbReference type="ARBA" id="ARBA00013017"/>
    </source>
</evidence>
<dbReference type="PANTHER" id="PTHR42801">
    <property type="entry name" value="THIOREDOXIN-DEPENDENT PEROXIDE REDUCTASE"/>
    <property type="match status" value="1"/>
</dbReference>
<keyword evidence="12" id="KW-1133">Transmembrane helix</keyword>
<evidence type="ECO:0000259" key="13">
    <source>
        <dbReference type="PROSITE" id="PS51352"/>
    </source>
</evidence>
<keyword evidence="15" id="KW-1185">Reference proteome</keyword>
<dbReference type="KEGG" id="tvd:SG34_004430"/>
<dbReference type="Proteomes" id="UP000032352">
    <property type="component" value="Chromosome"/>
</dbReference>
<evidence type="ECO:0000256" key="4">
    <source>
        <dbReference type="ARBA" id="ARBA00022862"/>
    </source>
</evidence>
<feature type="transmembrane region" description="Helical" evidence="12">
    <location>
        <begin position="62"/>
        <end position="80"/>
    </location>
</feature>
<dbReference type="InterPro" id="IPR013766">
    <property type="entry name" value="Thioredoxin_domain"/>
</dbReference>
<comment type="similarity">
    <text evidence="9">Belongs to the peroxiredoxin family. BCP/PrxQ subfamily.</text>
</comment>
<evidence type="ECO:0000256" key="3">
    <source>
        <dbReference type="ARBA" id="ARBA00022559"/>
    </source>
</evidence>
<evidence type="ECO:0000256" key="5">
    <source>
        <dbReference type="ARBA" id="ARBA00023002"/>
    </source>
</evidence>
<keyword evidence="12" id="KW-0812">Transmembrane</keyword>
<evidence type="ECO:0000256" key="10">
    <source>
        <dbReference type="ARBA" id="ARBA00042639"/>
    </source>
</evidence>
<comment type="catalytic activity">
    <reaction evidence="11">
        <text>a hydroperoxide + [thioredoxin]-dithiol = an alcohol + [thioredoxin]-disulfide + H2O</text>
        <dbReference type="Rhea" id="RHEA:62620"/>
        <dbReference type="Rhea" id="RHEA-COMP:10698"/>
        <dbReference type="Rhea" id="RHEA-COMP:10700"/>
        <dbReference type="ChEBI" id="CHEBI:15377"/>
        <dbReference type="ChEBI" id="CHEBI:29950"/>
        <dbReference type="ChEBI" id="CHEBI:30879"/>
        <dbReference type="ChEBI" id="CHEBI:35924"/>
        <dbReference type="ChEBI" id="CHEBI:50058"/>
        <dbReference type="EC" id="1.11.1.24"/>
    </reaction>
</comment>
<dbReference type="InterPro" id="IPR050924">
    <property type="entry name" value="Peroxiredoxin_BCP/PrxQ"/>
</dbReference>
<dbReference type="PROSITE" id="PS51352">
    <property type="entry name" value="THIOREDOXIN_2"/>
    <property type="match status" value="1"/>
</dbReference>
<dbReference type="Pfam" id="PF00578">
    <property type="entry name" value="AhpC-TSA"/>
    <property type="match status" value="1"/>
</dbReference>
<sequence length="281" mass="30521">MKKLILPLILLNVLGGVGSGIMLWLSNGNLMWLGSFLTTFPLPFLLMVLTNAFGIARTSARLPFIQLLSIAGLVLAGLTLLEMQGSQTTSDFVAVGLTVFGALFVQWYVWSFSSYGRKKSKSIVKGRTLPELQLHRLDGSSVSSSSFVGSKTLLVFFRANWCPFCVNQLKEVLARADKLKRSGIQVKFISNQGTENSKQLTEKLALPAHFEILQDDDLKAAKALGIADIGGLPAGMSGYPEDTVMATVITLDEKGAVTFGDETDNYRVRPHPDTFLPAFGG</sequence>
<dbReference type="InterPro" id="IPR036249">
    <property type="entry name" value="Thioredoxin-like_sf"/>
</dbReference>
<reference evidence="14 15" key="1">
    <citation type="journal article" date="2015" name="Genome Announc.">
        <title>Draft Genome Sequences of Marine Isolates of Thalassomonas viridans and Thalassomonas actiniarum.</title>
        <authorList>
            <person name="Olonade I."/>
            <person name="van Zyl L.J."/>
            <person name="Trindade M."/>
        </authorList>
    </citation>
    <scope>NUCLEOTIDE SEQUENCE [LARGE SCALE GENOMIC DNA]</scope>
    <source>
        <strain evidence="14 15">XOM25</strain>
    </source>
</reference>
<feature type="transmembrane region" description="Helical" evidence="12">
    <location>
        <begin position="30"/>
        <end position="50"/>
    </location>
</feature>
<dbReference type="AlphaFoldDB" id="A0AAE9Z4Z8"/>
<dbReference type="GO" id="GO:0034599">
    <property type="term" value="P:cellular response to oxidative stress"/>
    <property type="evidence" value="ECO:0007669"/>
    <property type="project" value="TreeGrafter"/>
</dbReference>
<keyword evidence="7" id="KW-0676">Redox-active center</keyword>
<keyword evidence="3" id="KW-0575">Peroxidase</keyword>
<proteinExistence type="inferred from homology"/>
<gene>
    <name evidence="14" type="ORF">SG34_004430</name>
</gene>
<dbReference type="GO" id="GO:0008379">
    <property type="term" value="F:thioredoxin peroxidase activity"/>
    <property type="evidence" value="ECO:0007669"/>
    <property type="project" value="TreeGrafter"/>
</dbReference>
<evidence type="ECO:0000256" key="7">
    <source>
        <dbReference type="ARBA" id="ARBA00023284"/>
    </source>
</evidence>
<evidence type="ECO:0000256" key="12">
    <source>
        <dbReference type="SAM" id="Phobius"/>
    </source>
</evidence>
<reference evidence="14 15" key="2">
    <citation type="journal article" date="2022" name="Mar. Drugs">
        <title>Bioassay-Guided Fractionation Leads to the Detection of Cholic Acid Generated by the Rare Thalassomonas sp.</title>
        <authorList>
            <person name="Pheiffer F."/>
            <person name="Schneider Y.K."/>
            <person name="Hansen E.H."/>
            <person name="Andersen J.H."/>
            <person name="Isaksson J."/>
            <person name="Busche T."/>
            <person name="R C."/>
            <person name="Kalinowski J."/>
            <person name="Zyl L.V."/>
            <person name="Trindade M."/>
        </authorList>
    </citation>
    <scope>NUCLEOTIDE SEQUENCE [LARGE SCALE GENOMIC DNA]</scope>
    <source>
        <strain evidence="14 15">XOM25</strain>
    </source>
</reference>
<organism evidence="14 15">
    <name type="scientific">Thalassomonas viridans</name>
    <dbReference type="NCBI Taxonomy" id="137584"/>
    <lineage>
        <taxon>Bacteria</taxon>
        <taxon>Pseudomonadati</taxon>
        <taxon>Pseudomonadota</taxon>
        <taxon>Gammaproteobacteria</taxon>
        <taxon>Alteromonadales</taxon>
        <taxon>Colwelliaceae</taxon>
        <taxon>Thalassomonas</taxon>
    </lineage>
</organism>
<keyword evidence="6" id="KW-1015">Disulfide bond</keyword>
<evidence type="ECO:0000256" key="11">
    <source>
        <dbReference type="ARBA" id="ARBA00049091"/>
    </source>
</evidence>
<feature type="transmembrane region" description="Helical" evidence="12">
    <location>
        <begin position="92"/>
        <end position="110"/>
    </location>
</feature>
<comment type="function">
    <text evidence="1">Thiol-specific peroxidase that catalyzes the reduction of hydrogen peroxide and organic hydroperoxides to water and alcohols, respectively. Plays a role in cell protection against oxidative stress by detoxifying peroxides and as sensor of hydrogen peroxide-mediated signaling events.</text>
</comment>
<dbReference type="InterPro" id="IPR000866">
    <property type="entry name" value="AhpC/TSA"/>
</dbReference>
<keyword evidence="4" id="KW-0049">Antioxidant</keyword>
<dbReference type="GO" id="GO:0045454">
    <property type="term" value="P:cell redox homeostasis"/>
    <property type="evidence" value="ECO:0007669"/>
    <property type="project" value="TreeGrafter"/>
</dbReference>
<feature type="domain" description="Thioredoxin" evidence="13">
    <location>
        <begin position="123"/>
        <end position="281"/>
    </location>
</feature>
<evidence type="ECO:0000256" key="1">
    <source>
        <dbReference type="ARBA" id="ARBA00003330"/>
    </source>
</evidence>